<feature type="transmembrane region" description="Helical" evidence="4">
    <location>
        <begin position="58"/>
        <end position="79"/>
    </location>
</feature>
<dbReference type="EMBL" id="JAVIDL010000011">
    <property type="protein sequence ID" value="MDQ8935628.1"/>
    <property type="molecule type" value="Genomic_DNA"/>
</dbReference>
<keyword evidence="1" id="KW-0808">Transferase</keyword>
<organism evidence="6 7">
    <name type="scientific">Acinetobacter rudis</name>
    <dbReference type="NCBI Taxonomy" id="632955"/>
    <lineage>
        <taxon>Bacteria</taxon>
        <taxon>Pseudomonadati</taxon>
        <taxon>Pseudomonadota</taxon>
        <taxon>Gammaproteobacteria</taxon>
        <taxon>Moraxellales</taxon>
        <taxon>Moraxellaceae</taxon>
        <taxon>Acinetobacter</taxon>
    </lineage>
</organism>
<evidence type="ECO:0000256" key="1">
    <source>
        <dbReference type="ARBA" id="ARBA00022679"/>
    </source>
</evidence>
<keyword evidence="4" id="KW-1133">Transmembrane helix</keyword>
<dbReference type="Gene3D" id="1.20.5.1930">
    <property type="match status" value="1"/>
</dbReference>
<protein>
    <submittedName>
        <fullName evidence="6">Histidine kinase</fullName>
    </submittedName>
</protein>
<accession>A0AAW8J9C4</accession>
<evidence type="ECO:0000313" key="7">
    <source>
        <dbReference type="Proteomes" id="UP001243844"/>
    </source>
</evidence>
<feature type="transmembrane region" description="Helical" evidence="4">
    <location>
        <begin position="171"/>
        <end position="197"/>
    </location>
</feature>
<keyword evidence="2 6" id="KW-0418">Kinase</keyword>
<evidence type="ECO:0000256" key="2">
    <source>
        <dbReference type="ARBA" id="ARBA00022777"/>
    </source>
</evidence>
<feature type="transmembrane region" description="Helical" evidence="4">
    <location>
        <begin position="232"/>
        <end position="252"/>
    </location>
</feature>
<feature type="transmembrane region" description="Helical" evidence="4">
    <location>
        <begin position="149"/>
        <end position="165"/>
    </location>
</feature>
<dbReference type="Pfam" id="PF02518">
    <property type="entry name" value="HATPase_c"/>
    <property type="match status" value="1"/>
</dbReference>
<dbReference type="SMART" id="SM00387">
    <property type="entry name" value="HATPase_c"/>
    <property type="match status" value="1"/>
</dbReference>
<evidence type="ECO:0000256" key="3">
    <source>
        <dbReference type="ARBA" id="ARBA00023012"/>
    </source>
</evidence>
<dbReference type="InterPro" id="IPR036890">
    <property type="entry name" value="HATPase_C_sf"/>
</dbReference>
<dbReference type="InterPro" id="IPR050482">
    <property type="entry name" value="Sensor_HK_TwoCompSys"/>
</dbReference>
<evidence type="ECO:0000256" key="4">
    <source>
        <dbReference type="SAM" id="Phobius"/>
    </source>
</evidence>
<feature type="transmembrane region" description="Helical" evidence="4">
    <location>
        <begin position="204"/>
        <end position="220"/>
    </location>
</feature>
<feature type="transmembrane region" description="Helical" evidence="4">
    <location>
        <begin position="86"/>
        <end position="106"/>
    </location>
</feature>
<evidence type="ECO:0000259" key="5">
    <source>
        <dbReference type="SMART" id="SM00387"/>
    </source>
</evidence>
<keyword evidence="4" id="KW-0472">Membrane</keyword>
<feature type="transmembrane region" description="Helical" evidence="4">
    <location>
        <begin position="118"/>
        <end position="137"/>
    </location>
</feature>
<keyword evidence="4" id="KW-0812">Transmembrane</keyword>
<evidence type="ECO:0000313" key="6">
    <source>
        <dbReference type="EMBL" id="MDQ8935628.1"/>
    </source>
</evidence>
<dbReference type="AlphaFoldDB" id="A0AAW8J9C4"/>
<sequence length="494" mass="56977">MPQQWSLLPAGLKQGQNEVLIRVIPNHIYTSGIGEIFIGNSSDINPLYERIWFKKRGVQIYTLIFELVLTILALLIWIFRPQEKAFGWYSICTFLWIIYLGKNLLLEPLMFLDAATMARINSIIFLLFAWTSCLYAWRFANKAYRSFEKLCWGMLVLGILLIILAPEKYLIYLLDASFIVGFSTYMINCLTFPIIAFKSKRIDAILLGGMMILIYFPLGIHDGWYMFKGDAILWSPYATPFTTIILVVIFALRLTDSLKHVELFNETLKTTIAETKAELLESIGKTHQLELKNAKLNERIQLAHDLHDGLGGSLVRSMSLVEQQKEKLNKDQVLSMLKHLRDDLRQIIDTSSCLNARYPENPIIWLAPIRHRFCQLFDELDIYITWNLPEKWLFDVDISDCFAYQRVIEEALTNVVKHSYATEVYISLKFDSNGVLRLYIIDNGVGFNINAVEQAGLSVGMRSIKSRMNKIQANFKISSESRKTELCITKKYLT</sequence>
<dbReference type="GO" id="GO:0000160">
    <property type="term" value="P:phosphorelay signal transduction system"/>
    <property type="evidence" value="ECO:0007669"/>
    <property type="project" value="UniProtKB-KW"/>
</dbReference>
<keyword evidence="3" id="KW-0902">Two-component regulatory system</keyword>
<dbReference type="Proteomes" id="UP001243844">
    <property type="component" value="Unassembled WGS sequence"/>
</dbReference>
<feature type="domain" description="Histidine kinase/HSP90-like ATPase" evidence="5">
    <location>
        <begin position="399"/>
        <end position="494"/>
    </location>
</feature>
<dbReference type="Gene3D" id="3.30.565.10">
    <property type="entry name" value="Histidine kinase-like ATPase, C-terminal domain"/>
    <property type="match status" value="1"/>
</dbReference>
<dbReference type="CDD" id="cd16917">
    <property type="entry name" value="HATPase_UhpB-NarQ-NarX-like"/>
    <property type="match status" value="1"/>
</dbReference>
<dbReference type="GO" id="GO:0016301">
    <property type="term" value="F:kinase activity"/>
    <property type="evidence" value="ECO:0007669"/>
    <property type="project" value="UniProtKB-KW"/>
</dbReference>
<name>A0AAW8J9C4_9GAMM</name>
<dbReference type="PANTHER" id="PTHR24421">
    <property type="entry name" value="NITRATE/NITRITE SENSOR PROTEIN NARX-RELATED"/>
    <property type="match status" value="1"/>
</dbReference>
<dbReference type="SUPFAM" id="SSF55874">
    <property type="entry name" value="ATPase domain of HSP90 chaperone/DNA topoisomerase II/histidine kinase"/>
    <property type="match status" value="1"/>
</dbReference>
<reference evidence="6" key="1">
    <citation type="submission" date="2023-08" db="EMBL/GenBank/DDBJ databases">
        <title>Emergence of clinically-relevant ST2 carbapenem-resistant Acinetobacter baumannii strains in hospital sewages in Zhejiang, East of China.</title>
        <authorList>
            <person name="Kaichao C."/>
            <person name="Zhang R."/>
        </authorList>
    </citation>
    <scope>NUCLEOTIDE SEQUENCE</scope>
    <source>
        <strain evidence="6">M-RB-37</strain>
    </source>
</reference>
<dbReference type="RefSeq" id="WP_308981348.1">
    <property type="nucleotide sequence ID" value="NZ_JAVIDL010000011.1"/>
</dbReference>
<gene>
    <name evidence="6" type="ORF">RFH47_07795</name>
</gene>
<comment type="caution">
    <text evidence="6">The sequence shown here is derived from an EMBL/GenBank/DDBJ whole genome shotgun (WGS) entry which is preliminary data.</text>
</comment>
<dbReference type="InterPro" id="IPR003594">
    <property type="entry name" value="HATPase_dom"/>
</dbReference>
<proteinExistence type="predicted"/>